<keyword evidence="4" id="KW-0720">Serine protease</keyword>
<feature type="compositionally biased region" description="Basic and acidic residues" evidence="5">
    <location>
        <begin position="1"/>
        <end position="29"/>
    </location>
</feature>
<keyword evidence="2" id="KW-0645">Protease</keyword>
<dbReference type="InterPro" id="IPR009003">
    <property type="entry name" value="Peptidase_S1_PA"/>
</dbReference>
<dbReference type="EMBL" id="BOVK01000056">
    <property type="protein sequence ID" value="GIQ70718.1"/>
    <property type="molecule type" value="Genomic_DNA"/>
</dbReference>
<dbReference type="InterPro" id="IPR043504">
    <property type="entry name" value="Peptidase_S1_PA_chymotrypsin"/>
</dbReference>
<proteinExistence type="inferred from homology"/>
<dbReference type="SUPFAM" id="SSF50494">
    <property type="entry name" value="Trypsin-like serine proteases"/>
    <property type="match status" value="1"/>
</dbReference>
<dbReference type="PROSITE" id="PS50106">
    <property type="entry name" value="PDZ"/>
    <property type="match status" value="1"/>
</dbReference>
<keyword evidence="3" id="KW-0378">Hydrolase</keyword>
<dbReference type="RefSeq" id="WP_213413534.1">
    <property type="nucleotide sequence ID" value="NZ_BOVK01000056.1"/>
</dbReference>
<reference evidence="8" key="1">
    <citation type="submission" date="2021-04" db="EMBL/GenBank/DDBJ databases">
        <title>Draft genome sequence of Xylanibacillus composti strain K13.</title>
        <authorList>
            <person name="Uke A."/>
            <person name="Chhe C."/>
            <person name="Baramee S."/>
            <person name="Kosugi A."/>
        </authorList>
    </citation>
    <scope>NUCLEOTIDE SEQUENCE</scope>
    <source>
        <strain evidence="8">K13</strain>
    </source>
</reference>
<dbReference type="GO" id="GO:0004252">
    <property type="term" value="F:serine-type endopeptidase activity"/>
    <property type="evidence" value="ECO:0007669"/>
    <property type="project" value="InterPro"/>
</dbReference>
<keyword evidence="6" id="KW-1133">Transmembrane helix</keyword>
<feature type="domain" description="PDZ" evidence="7">
    <location>
        <begin position="416"/>
        <end position="511"/>
    </location>
</feature>
<dbReference type="PANTHER" id="PTHR43343:SF3">
    <property type="entry name" value="PROTEASE DO-LIKE 8, CHLOROPLASTIC"/>
    <property type="match status" value="1"/>
</dbReference>
<evidence type="ECO:0000256" key="1">
    <source>
        <dbReference type="ARBA" id="ARBA00010541"/>
    </source>
</evidence>
<keyword evidence="6" id="KW-0812">Transmembrane</keyword>
<evidence type="ECO:0000256" key="5">
    <source>
        <dbReference type="SAM" id="MobiDB-lite"/>
    </source>
</evidence>
<dbReference type="InterPro" id="IPR051201">
    <property type="entry name" value="Chloro_Bact_Ser_Proteases"/>
</dbReference>
<dbReference type="Gene3D" id="2.40.10.10">
    <property type="entry name" value="Trypsin-like serine proteases"/>
    <property type="match status" value="2"/>
</dbReference>
<accession>A0A8J4H884</accession>
<evidence type="ECO:0000256" key="6">
    <source>
        <dbReference type="SAM" id="Phobius"/>
    </source>
</evidence>
<dbReference type="PANTHER" id="PTHR43343">
    <property type="entry name" value="PEPTIDASE S12"/>
    <property type="match status" value="1"/>
</dbReference>
<dbReference type="CDD" id="cd06779">
    <property type="entry name" value="cpPDZ_Deg_HtrA-like"/>
    <property type="match status" value="1"/>
</dbReference>
<protein>
    <submittedName>
        <fullName evidence="8">Peptidase S1</fullName>
    </submittedName>
</protein>
<keyword evidence="6" id="KW-0472">Membrane</keyword>
<keyword evidence="9" id="KW-1185">Reference proteome</keyword>
<evidence type="ECO:0000259" key="7">
    <source>
        <dbReference type="PROSITE" id="PS50106"/>
    </source>
</evidence>
<dbReference type="InterPro" id="IPR001940">
    <property type="entry name" value="Peptidase_S1C"/>
</dbReference>
<evidence type="ECO:0000313" key="9">
    <source>
        <dbReference type="Proteomes" id="UP000677918"/>
    </source>
</evidence>
<evidence type="ECO:0000256" key="4">
    <source>
        <dbReference type="ARBA" id="ARBA00022825"/>
    </source>
</evidence>
<dbReference type="SMART" id="SM00228">
    <property type="entry name" value="PDZ"/>
    <property type="match status" value="1"/>
</dbReference>
<comment type="similarity">
    <text evidence="1">Belongs to the peptidase S1C family.</text>
</comment>
<dbReference type="InterPro" id="IPR036034">
    <property type="entry name" value="PDZ_sf"/>
</dbReference>
<evidence type="ECO:0000256" key="3">
    <source>
        <dbReference type="ARBA" id="ARBA00022801"/>
    </source>
</evidence>
<organism evidence="8 9">
    <name type="scientific">Xylanibacillus composti</name>
    <dbReference type="NCBI Taxonomy" id="1572762"/>
    <lineage>
        <taxon>Bacteria</taxon>
        <taxon>Bacillati</taxon>
        <taxon>Bacillota</taxon>
        <taxon>Bacilli</taxon>
        <taxon>Bacillales</taxon>
        <taxon>Paenibacillaceae</taxon>
        <taxon>Xylanibacillus</taxon>
    </lineage>
</organism>
<dbReference type="Gene3D" id="2.30.42.10">
    <property type="match status" value="1"/>
</dbReference>
<evidence type="ECO:0000313" key="8">
    <source>
        <dbReference type="EMBL" id="GIQ70718.1"/>
    </source>
</evidence>
<dbReference type="GO" id="GO:0006508">
    <property type="term" value="P:proteolysis"/>
    <property type="evidence" value="ECO:0007669"/>
    <property type="project" value="UniProtKB-KW"/>
</dbReference>
<dbReference type="Pfam" id="PF13180">
    <property type="entry name" value="PDZ_2"/>
    <property type="match status" value="1"/>
</dbReference>
<dbReference type="PRINTS" id="PR00834">
    <property type="entry name" value="PROTEASES2C"/>
</dbReference>
<dbReference type="Pfam" id="PF13365">
    <property type="entry name" value="Trypsin_2"/>
    <property type="match status" value="1"/>
</dbReference>
<dbReference type="SUPFAM" id="SSF50156">
    <property type="entry name" value="PDZ domain-like"/>
    <property type="match status" value="1"/>
</dbReference>
<dbReference type="AlphaFoldDB" id="A0A8J4H884"/>
<name>A0A8J4H884_9BACL</name>
<evidence type="ECO:0000256" key="2">
    <source>
        <dbReference type="ARBA" id="ARBA00022670"/>
    </source>
</evidence>
<gene>
    <name evidence="8" type="ORF">XYCOK13_35420</name>
</gene>
<dbReference type="InterPro" id="IPR001478">
    <property type="entry name" value="PDZ"/>
</dbReference>
<dbReference type="Proteomes" id="UP000677918">
    <property type="component" value="Unassembled WGS sequence"/>
</dbReference>
<comment type="caution">
    <text evidence="8">The sequence shown here is derived from an EMBL/GenBank/DDBJ whole genome shotgun (WGS) entry which is preliminary data.</text>
</comment>
<sequence>MDEKDKQNRDYSDFFSEKREQPEVNRSHMETNQPSEEPVSEAEVETWRPERREYHYYSYSSKHDANDLQEISPPLTKLEELPSSQVAVEVPPAEQANPAGPKSNWSAAPRKKSGFRRAFLAFLAGAVVMGGLMFGADHYNLFTGGANGGASGAAPVSGSGTLAANSGEGGSGVRTANLDVVRPSDISGIVDQASPAVVKIETFVKGRSASSGSSLFNDPFFRQFFGDDFFFSRPEASPRNADELQPAGMGTGFIFDKEGYILTNQHVIGDADVIRVYIQDYNNNEPVQAELLGSSYDLDLAVLKIEGSGEFPTLPLGNADQTKVGDWVVAIGNPYGFDHTVTVGVLSAKERPITVPDSQGTRQYEHLLQTDASINPGNSGGPLLNLNGEVIGINTAVNSQAQGIGFAIPTSTITQVLDNLKNNESIPKPYIGIYMADLQEGWLRELKVDSTDGVVIQSIIEGSPAEMAGLRPYDVILQIDGKTIKNTEELSKTIQAKAIGDKIEMTVSRDGTKATTVVTIGDQNAS</sequence>
<feature type="transmembrane region" description="Helical" evidence="6">
    <location>
        <begin position="118"/>
        <end position="136"/>
    </location>
</feature>
<feature type="region of interest" description="Disordered" evidence="5">
    <location>
        <begin position="1"/>
        <end position="47"/>
    </location>
</feature>